<dbReference type="PROSITE" id="PS00434">
    <property type="entry name" value="HSF_DOMAIN"/>
    <property type="match status" value="1"/>
</dbReference>
<dbReference type="GO" id="GO:0006357">
    <property type="term" value="P:regulation of transcription by RNA polymerase II"/>
    <property type="evidence" value="ECO:0007669"/>
    <property type="project" value="TreeGrafter"/>
</dbReference>
<evidence type="ECO:0000259" key="14">
    <source>
        <dbReference type="PROSITE" id="PS00434"/>
    </source>
</evidence>
<comment type="subcellular location">
    <subcellularLocation>
        <location evidence="1">Nucleus</location>
    </subcellularLocation>
</comment>
<dbReference type="InterPro" id="IPR036390">
    <property type="entry name" value="WH_DNA-bd_sf"/>
</dbReference>
<dbReference type="Pfam" id="PF00447">
    <property type="entry name" value="HSF_DNA-bind"/>
    <property type="match status" value="1"/>
</dbReference>
<comment type="function">
    <text evidence="10">DNA-binding protein that specifically binds heat shock promoter elements (HSE) and activates transcription.</text>
</comment>
<dbReference type="GO" id="GO:0000978">
    <property type="term" value="F:RNA polymerase II cis-regulatory region sequence-specific DNA binding"/>
    <property type="evidence" value="ECO:0007669"/>
    <property type="project" value="TreeGrafter"/>
</dbReference>
<evidence type="ECO:0000256" key="12">
    <source>
        <dbReference type="RuleBase" id="RU004020"/>
    </source>
</evidence>
<keyword evidence="7" id="KW-0010">Activator</keyword>
<dbReference type="GO" id="GO:0034605">
    <property type="term" value="P:cellular response to heat"/>
    <property type="evidence" value="ECO:0007669"/>
    <property type="project" value="TreeGrafter"/>
</dbReference>
<keyword evidence="4" id="KW-0805">Transcription regulation</keyword>
<dbReference type="SMART" id="SM00415">
    <property type="entry name" value="HSF"/>
    <property type="match status" value="1"/>
</dbReference>
<feature type="domain" description="HSF-type DNA-binding" evidence="14">
    <location>
        <begin position="53"/>
        <end position="77"/>
    </location>
</feature>
<gene>
    <name evidence="15" type="ORF">Sradi_6093300</name>
</gene>
<evidence type="ECO:0000256" key="11">
    <source>
        <dbReference type="ARBA" id="ARBA00081483"/>
    </source>
</evidence>
<dbReference type="FunFam" id="1.10.10.10:FF:000057">
    <property type="entry name" value="Heat shock transcription factor 1"/>
    <property type="match status" value="1"/>
</dbReference>
<comment type="similarity">
    <text evidence="2 12">Belongs to the HSF family.</text>
</comment>
<dbReference type="AlphaFoldDB" id="A0AAW2KLF7"/>
<comment type="caution">
    <text evidence="15">The sequence shown here is derived from an EMBL/GenBank/DDBJ whole genome shotgun (WGS) entry which is preliminary data.</text>
</comment>
<dbReference type="EMBL" id="JACGWJ010000028">
    <property type="protein sequence ID" value="KAL0306760.1"/>
    <property type="molecule type" value="Genomic_DNA"/>
</dbReference>
<evidence type="ECO:0000256" key="5">
    <source>
        <dbReference type="ARBA" id="ARBA00023016"/>
    </source>
</evidence>
<dbReference type="PANTHER" id="PTHR10015">
    <property type="entry name" value="HEAT SHOCK TRANSCRIPTION FACTOR"/>
    <property type="match status" value="1"/>
</dbReference>
<evidence type="ECO:0000256" key="10">
    <source>
        <dbReference type="ARBA" id="ARBA00055747"/>
    </source>
</evidence>
<keyword evidence="6" id="KW-0238">DNA-binding</keyword>
<evidence type="ECO:0000256" key="13">
    <source>
        <dbReference type="SAM" id="MobiDB-lite"/>
    </source>
</evidence>
<feature type="region of interest" description="Disordered" evidence="13">
    <location>
        <begin position="105"/>
        <end position="126"/>
    </location>
</feature>
<evidence type="ECO:0000256" key="7">
    <source>
        <dbReference type="ARBA" id="ARBA00023159"/>
    </source>
</evidence>
<evidence type="ECO:0000313" key="15">
    <source>
        <dbReference type="EMBL" id="KAL0306760.1"/>
    </source>
</evidence>
<name>A0AAW2KLF7_SESRA</name>
<evidence type="ECO:0000256" key="9">
    <source>
        <dbReference type="ARBA" id="ARBA00023242"/>
    </source>
</evidence>
<protein>
    <recommendedName>
        <fullName evidence="11">Heat stress transcription factor</fullName>
    </recommendedName>
</protein>
<accession>A0AAW2KLF7</accession>
<evidence type="ECO:0000256" key="8">
    <source>
        <dbReference type="ARBA" id="ARBA00023163"/>
    </source>
</evidence>
<dbReference type="GO" id="GO:0005634">
    <property type="term" value="C:nucleus"/>
    <property type="evidence" value="ECO:0007669"/>
    <property type="project" value="UniProtKB-SubCell"/>
</dbReference>
<evidence type="ECO:0000256" key="2">
    <source>
        <dbReference type="ARBA" id="ARBA00006403"/>
    </source>
</evidence>
<evidence type="ECO:0000256" key="3">
    <source>
        <dbReference type="ARBA" id="ARBA00022553"/>
    </source>
</evidence>
<keyword evidence="3" id="KW-0597">Phosphoprotein</keyword>
<dbReference type="SUPFAM" id="SSF46785">
    <property type="entry name" value="Winged helix' DNA-binding domain"/>
    <property type="match status" value="1"/>
</dbReference>
<keyword evidence="8" id="KW-0804">Transcription</keyword>
<dbReference type="PANTHER" id="PTHR10015:SF445">
    <property type="entry name" value="HEAT STRESS TRANSCRIPTION FACTOR A-4B-LIKE"/>
    <property type="match status" value="1"/>
</dbReference>
<dbReference type="InterPro" id="IPR000232">
    <property type="entry name" value="HSF_DNA-bd"/>
</dbReference>
<dbReference type="Gene3D" id="1.10.10.10">
    <property type="entry name" value="Winged helix-like DNA-binding domain superfamily/Winged helix DNA-binding domain"/>
    <property type="match status" value="1"/>
</dbReference>
<evidence type="ECO:0000256" key="4">
    <source>
        <dbReference type="ARBA" id="ARBA00023015"/>
    </source>
</evidence>
<keyword evidence="5" id="KW-0346">Stress response</keyword>
<sequence length="440" mass="50185">MDGSNGSSNSPAPFLLKTYEMVDDPLTNPIVSWSHTGHSFVVWNPPEFAGDLLPKYFKHNNFSSFIRQLNTYGFRKVDPDQWEFANEEFIRGQRHLLKNIHRRKPIHSHSGQGNAVPLTDSEREEFEKEIEKLKQEKLSLHSEVERHKEENQGYEHQLGSLVQVLRVIDQRQRQLVVTLDQLLQKPGYASSVDEKSEPQNKKRRLSALHYLYNEANLDENLKNTFLDNLSPSSLPLLNSEVIEKLDSSLTFWEKFLHGVNQISTEDSHDFDLLLLPPQVANTETPLSSGDSDKNVPFHTSECHTSEPTPQDCNSSHKLVASSAYIDSPAVSSICIDPDSRHKSSGVDVNMSPTKDPDMELAKEQEQYSSIPSVQAATNDVFWQQFLTESPASSTTRGVQLERRDLDDWKDHSGYADERVPWWNVDKLTQQIGHLARVERT</sequence>
<dbReference type="InterPro" id="IPR036388">
    <property type="entry name" value="WH-like_DNA-bd_sf"/>
</dbReference>
<dbReference type="GO" id="GO:0003700">
    <property type="term" value="F:DNA-binding transcription factor activity"/>
    <property type="evidence" value="ECO:0007669"/>
    <property type="project" value="InterPro"/>
</dbReference>
<keyword evidence="9" id="KW-0539">Nucleus</keyword>
<reference evidence="15" key="1">
    <citation type="submission" date="2020-06" db="EMBL/GenBank/DDBJ databases">
        <authorList>
            <person name="Li T."/>
            <person name="Hu X."/>
            <person name="Zhang T."/>
            <person name="Song X."/>
            <person name="Zhang H."/>
            <person name="Dai N."/>
            <person name="Sheng W."/>
            <person name="Hou X."/>
            <person name="Wei L."/>
        </authorList>
    </citation>
    <scope>NUCLEOTIDE SEQUENCE</scope>
    <source>
        <strain evidence="15">G02</strain>
        <tissue evidence="15">Leaf</tissue>
    </source>
</reference>
<proteinExistence type="inferred from homology"/>
<reference evidence="15" key="2">
    <citation type="journal article" date="2024" name="Plant">
        <title>Genomic evolution and insights into agronomic trait innovations of Sesamum species.</title>
        <authorList>
            <person name="Miao H."/>
            <person name="Wang L."/>
            <person name="Qu L."/>
            <person name="Liu H."/>
            <person name="Sun Y."/>
            <person name="Le M."/>
            <person name="Wang Q."/>
            <person name="Wei S."/>
            <person name="Zheng Y."/>
            <person name="Lin W."/>
            <person name="Duan Y."/>
            <person name="Cao H."/>
            <person name="Xiong S."/>
            <person name="Wang X."/>
            <person name="Wei L."/>
            <person name="Li C."/>
            <person name="Ma Q."/>
            <person name="Ju M."/>
            <person name="Zhao R."/>
            <person name="Li G."/>
            <person name="Mu C."/>
            <person name="Tian Q."/>
            <person name="Mei H."/>
            <person name="Zhang T."/>
            <person name="Gao T."/>
            <person name="Zhang H."/>
        </authorList>
    </citation>
    <scope>NUCLEOTIDE SEQUENCE</scope>
    <source>
        <strain evidence="15">G02</strain>
    </source>
</reference>
<organism evidence="15">
    <name type="scientific">Sesamum radiatum</name>
    <name type="common">Black benniseed</name>
    <dbReference type="NCBI Taxonomy" id="300843"/>
    <lineage>
        <taxon>Eukaryota</taxon>
        <taxon>Viridiplantae</taxon>
        <taxon>Streptophyta</taxon>
        <taxon>Embryophyta</taxon>
        <taxon>Tracheophyta</taxon>
        <taxon>Spermatophyta</taxon>
        <taxon>Magnoliopsida</taxon>
        <taxon>eudicotyledons</taxon>
        <taxon>Gunneridae</taxon>
        <taxon>Pentapetalae</taxon>
        <taxon>asterids</taxon>
        <taxon>lamiids</taxon>
        <taxon>Lamiales</taxon>
        <taxon>Pedaliaceae</taxon>
        <taxon>Sesamum</taxon>
    </lineage>
</organism>
<dbReference type="PRINTS" id="PR00056">
    <property type="entry name" value="HSFDOMAIN"/>
</dbReference>
<evidence type="ECO:0000256" key="1">
    <source>
        <dbReference type="ARBA" id="ARBA00004123"/>
    </source>
</evidence>
<evidence type="ECO:0000256" key="6">
    <source>
        <dbReference type="ARBA" id="ARBA00023125"/>
    </source>
</evidence>